<evidence type="ECO:0000256" key="9">
    <source>
        <dbReference type="ARBA" id="ARBA00035120"/>
    </source>
</evidence>
<comment type="caution">
    <text evidence="12">The sequence shown here is derived from an EMBL/GenBank/DDBJ whole genome shotgun (WGS) entry which is preliminary data.</text>
</comment>
<proteinExistence type="inferred from homology"/>
<evidence type="ECO:0000256" key="5">
    <source>
        <dbReference type="ARBA" id="ARBA00022989"/>
    </source>
</evidence>
<dbReference type="GO" id="GO:0046872">
    <property type="term" value="F:metal ion binding"/>
    <property type="evidence" value="ECO:0007669"/>
    <property type="project" value="UniProtKB-KW"/>
</dbReference>
<protein>
    <recommendedName>
        <fullName evidence="11">Fluoride-specific ion channel FluC</fullName>
    </recommendedName>
</protein>
<comment type="function">
    <text evidence="11">Fluoride-specific ion channel. Important for reducing fluoride concentration in the cell, thus reducing its toxicity.</text>
</comment>
<feature type="transmembrane region" description="Helical" evidence="11">
    <location>
        <begin position="35"/>
        <end position="56"/>
    </location>
</feature>
<dbReference type="AlphaFoldDB" id="A0A062XQ65"/>
<keyword evidence="11" id="KW-0915">Sodium</keyword>
<keyword evidence="8 11" id="KW-0407">Ion channel</keyword>
<comment type="subcellular location">
    <subcellularLocation>
        <location evidence="1 11">Cell membrane</location>
        <topology evidence="1 11">Multi-pass membrane protein</topology>
    </subcellularLocation>
</comment>
<feature type="binding site" evidence="11">
    <location>
        <position position="76"/>
    </location>
    <ligand>
        <name>Na(+)</name>
        <dbReference type="ChEBI" id="CHEBI:29101"/>
        <note>structural</note>
    </ligand>
</feature>
<keyword evidence="5 11" id="KW-1133">Transmembrane helix</keyword>
<dbReference type="GO" id="GO:0140114">
    <property type="term" value="P:cellular detoxification of fluoride"/>
    <property type="evidence" value="ECO:0007669"/>
    <property type="project" value="UniProtKB-UniRule"/>
</dbReference>
<sequence>MFWRLVLVALGGALGAVARYTVSFLFGRAWPAFPWGTLVVNVVGSFLLGLLMGATASGRFLLDPAWRSFLGIGILGAFTTFSTLSYETVEAVRGGSPMHALGMVLANLVLGLLFCWIGLFLGER</sequence>
<dbReference type="STRING" id="1312852.EG19_08685"/>
<evidence type="ECO:0000256" key="11">
    <source>
        <dbReference type="HAMAP-Rule" id="MF_00454"/>
    </source>
</evidence>
<comment type="activity regulation">
    <text evidence="11">Na(+) is not transported, but it plays an essential structural role and its presence is essential for fluoride channel function.</text>
</comment>
<keyword evidence="11" id="KW-0813">Transport</keyword>
<dbReference type="Proteomes" id="UP000027284">
    <property type="component" value="Unassembled WGS sequence"/>
</dbReference>
<dbReference type="PANTHER" id="PTHR28259:SF1">
    <property type="entry name" value="FLUORIDE EXPORT PROTEIN 1-RELATED"/>
    <property type="match status" value="1"/>
</dbReference>
<comment type="similarity">
    <text evidence="9 11">Belongs to the fluoride channel Fluc/FEX (TC 1.A.43) family.</text>
</comment>
<evidence type="ECO:0000256" key="6">
    <source>
        <dbReference type="ARBA" id="ARBA00023065"/>
    </source>
</evidence>
<keyword evidence="4 11" id="KW-0812">Transmembrane</keyword>
<dbReference type="RefSeq" id="WP_038050467.1">
    <property type="nucleotide sequence ID" value="NZ_JMFG01000038.1"/>
</dbReference>
<name>A0A062XQ65_9BACT</name>
<keyword evidence="13" id="KW-1185">Reference proteome</keyword>
<keyword evidence="11" id="KW-0479">Metal-binding</keyword>
<dbReference type="GO" id="GO:0062054">
    <property type="term" value="F:fluoride channel activity"/>
    <property type="evidence" value="ECO:0007669"/>
    <property type="project" value="UniProtKB-UniRule"/>
</dbReference>
<feature type="binding site" evidence="11">
    <location>
        <position position="79"/>
    </location>
    <ligand>
        <name>Na(+)</name>
        <dbReference type="ChEBI" id="CHEBI:29101"/>
        <note>structural</note>
    </ligand>
</feature>
<evidence type="ECO:0000256" key="8">
    <source>
        <dbReference type="ARBA" id="ARBA00023303"/>
    </source>
</evidence>
<evidence type="ECO:0000256" key="4">
    <source>
        <dbReference type="ARBA" id="ARBA00022692"/>
    </source>
</evidence>
<keyword evidence="3" id="KW-0997">Cell inner membrane</keyword>
<dbReference type="InterPro" id="IPR003691">
    <property type="entry name" value="FluC"/>
</dbReference>
<dbReference type="GO" id="GO:0005886">
    <property type="term" value="C:plasma membrane"/>
    <property type="evidence" value="ECO:0007669"/>
    <property type="project" value="UniProtKB-SubCell"/>
</dbReference>
<evidence type="ECO:0000256" key="1">
    <source>
        <dbReference type="ARBA" id="ARBA00004651"/>
    </source>
</evidence>
<comment type="catalytic activity">
    <reaction evidence="10">
        <text>fluoride(in) = fluoride(out)</text>
        <dbReference type="Rhea" id="RHEA:76159"/>
        <dbReference type="ChEBI" id="CHEBI:17051"/>
    </reaction>
    <physiologicalReaction direction="left-to-right" evidence="10">
        <dbReference type="Rhea" id="RHEA:76160"/>
    </physiologicalReaction>
</comment>
<gene>
    <name evidence="11" type="primary">fluC</name>
    <name evidence="11" type="synonym">crcB</name>
    <name evidence="12" type="ORF">EG19_08685</name>
</gene>
<evidence type="ECO:0000313" key="12">
    <source>
        <dbReference type="EMBL" id="KDA52903.1"/>
    </source>
</evidence>
<evidence type="ECO:0000256" key="2">
    <source>
        <dbReference type="ARBA" id="ARBA00022475"/>
    </source>
</evidence>
<dbReference type="Pfam" id="PF02537">
    <property type="entry name" value="CRCB"/>
    <property type="match status" value="1"/>
</dbReference>
<accession>A0A062XQ65</accession>
<dbReference type="PANTHER" id="PTHR28259">
    <property type="entry name" value="FLUORIDE EXPORT PROTEIN 1-RELATED"/>
    <property type="match status" value="1"/>
</dbReference>
<reference evidence="12 13" key="1">
    <citation type="submission" date="2014-04" db="EMBL/GenBank/DDBJ databases">
        <title>The Genome Sequence of Thermoanaerobaculum aquaticum MP-01, The First Cultivated Group 23 Acidobacterium.</title>
        <authorList>
            <person name="Stamps B.W."/>
            <person name="Losey N.A."/>
            <person name="Lawson P.A."/>
            <person name="Stevenson B.S."/>
        </authorList>
    </citation>
    <scope>NUCLEOTIDE SEQUENCE [LARGE SCALE GENOMIC DNA]</scope>
    <source>
        <strain evidence="12 13">MP-01</strain>
    </source>
</reference>
<keyword evidence="2 11" id="KW-1003">Cell membrane</keyword>
<evidence type="ECO:0000256" key="7">
    <source>
        <dbReference type="ARBA" id="ARBA00023136"/>
    </source>
</evidence>
<organism evidence="12 13">
    <name type="scientific">Thermoanaerobaculum aquaticum</name>
    <dbReference type="NCBI Taxonomy" id="1312852"/>
    <lineage>
        <taxon>Bacteria</taxon>
        <taxon>Pseudomonadati</taxon>
        <taxon>Acidobacteriota</taxon>
        <taxon>Thermoanaerobaculia</taxon>
        <taxon>Thermoanaerobaculales</taxon>
        <taxon>Thermoanaerobaculaceae</taxon>
        <taxon>Thermoanaerobaculum</taxon>
    </lineage>
</organism>
<evidence type="ECO:0000256" key="10">
    <source>
        <dbReference type="ARBA" id="ARBA00035585"/>
    </source>
</evidence>
<feature type="transmembrane region" description="Helical" evidence="11">
    <location>
        <begin position="68"/>
        <end position="86"/>
    </location>
</feature>
<keyword evidence="7 11" id="KW-0472">Membrane</keyword>
<dbReference type="NCBIfam" id="TIGR00494">
    <property type="entry name" value="crcB"/>
    <property type="match status" value="1"/>
</dbReference>
<evidence type="ECO:0000313" key="13">
    <source>
        <dbReference type="Proteomes" id="UP000027284"/>
    </source>
</evidence>
<keyword evidence="6 11" id="KW-0406">Ion transport</keyword>
<dbReference type="EMBL" id="JMFG01000038">
    <property type="protein sequence ID" value="KDA52903.1"/>
    <property type="molecule type" value="Genomic_DNA"/>
</dbReference>
<evidence type="ECO:0000256" key="3">
    <source>
        <dbReference type="ARBA" id="ARBA00022519"/>
    </source>
</evidence>
<feature type="transmembrane region" description="Helical" evidence="11">
    <location>
        <begin position="98"/>
        <end position="121"/>
    </location>
</feature>
<dbReference type="HAMAP" id="MF_00454">
    <property type="entry name" value="FluC"/>
    <property type="match status" value="1"/>
</dbReference>